<evidence type="ECO:0008006" key="3">
    <source>
        <dbReference type="Google" id="ProtNLM"/>
    </source>
</evidence>
<evidence type="ECO:0000313" key="2">
    <source>
        <dbReference type="Proteomes" id="UP001500449"/>
    </source>
</evidence>
<comment type="caution">
    <text evidence="1">The sequence shown here is derived from an EMBL/GenBank/DDBJ whole genome shotgun (WGS) entry which is preliminary data.</text>
</comment>
<evidence type="ECO:0000313" key="1">
    <source>
        <dbReference type="EMBL" id="GAA1854606.1"/>
    </source>
</evidence>
<sequence>MVVRERRRSGRRVLGILLALVLAGLLAVVLTREIGGRSATVTVSGVVGSEKLPFFADPDVKKVFADNGIELKIDPAGSRRIATTVDLAAYDFAFPSSAPAADKLLAAHPAVRTYAPFSSPMAVATFRPIADLLTAAGVVRGNTFDVRRYLELTRAGTRWDQLPGNTAFPARRNVLLSTTEPCQSNSAAMYLGIASYAANGDAVVADPAAGAAVLPTVGGLFRDQGYLPSSSEVLFEDYLAAGMGRVPMAMVYEAQYLAEELAPRPALQPGTVLLYPSPTVFSRHTLVPLTPRGDRIGELLTTNPELVRLAAAHGFRTQDPRQLADIVAARGLPPLPQLVDVVEPPTYDTLEGLLRGLGCPA</sequence>
<organism evidence="1 2">
    <name type="scientific">Pseudonocardia ailaonensis</name>
    <dbReference type="NCBI Taxonomy" id="367279"/>
    <lineage>
        <taxon>Bacteria</taxon>
        <taxon>Bacillati</taxon>
        <taxon>Actinomycetota</taxon>
        <taxon>Actinomycetes</taxon>
        <taxon>Pseudonocardiales</taxon>
        <taxon>Pseudonocardiaceae</taxon>
        <taxon>Pseudonocardia</taxon>
    </lineage>
</organism>
<protein>
    <recommendedName>
        <fullName evidence="3">Extracellular solute-binding protein</fullName>
    </recommendedName>
</protein>
<accession>A0ABN2N669</accession>
<dbReference type="EMBL" id="BAAAQK010000012">
    <property type="protein sequence ID" value="GAA1854606.1"/>
    <property type="molecule type" value="Genomic_DNA"/>
</dbReference>
<name>A0ABN2N669_9PSEU</name>
<reference evidence="1 2" key="1">
    <citation type="journal article" date="2019" name="Int. J. Syst. Evol. Microbiol.">
        <title>The Global Catalogue of Microorganisms (GCM) 10K type strain sequencing project: providing services to taxonomists for standard genome sequencing and annotation.</title>
        <authorList>
            <consortium name="The Broad Institute Genomics Platform"/>
            <consortium name="The Broad Institute Genome Sequencing Center for Infectious Disease"/>
            <person name="Wu L."/>
            <person name="Ma J."/>
        </authorList>
    </citation>
    <scope>NUCLEOTIDE SEQUENCE [LARGE SCALE GENOMIC DNA]</scope>
    <source>
        <strain evidence="1 2">JCM 16009</strain>
    </source>
</reference>
<dbReference type="RefSeq" id="WP_344418580.1">
    <property type="nucleotide sequence ID" value="NZ_BAAAQK010000012.1"/>
</dbReference>
<dbReference type="Proteomes" id="UP001500449">
    <property type="component" value="Unassembled WGS sequence"/>
</dbReference>
<proteinExistence type="predicted"/>
<keyword evidence="2" id="KW-1185">Reference proteome</keyword>
<gene>
    <name evidence="1" type="ORF">GCM10009836_38340</name>
</gene>